<evidence type="ECO:0000313" key="17">
    <source>
        <dbReference type="Proteomes" id="UP000054007"/>
    </source>
</evidence>
<evidence type="ECO:0000256" key="11">
    <source>
        <dbReference type="ARBA" id="ARBA00023128"/>
    </source>
</evidence>
<reference evidence="16 17" key="1">
    <citation type="journal article" date="2015" name="Fungal Genet. Biol.">
        <title>Evolution of novel wood decay mechanisms in Agaricales revealed by the genome sequences of Fistulina hepatica and Cylindrobasidium torrendii.</title>
        <authorList>
            <person name="Floudas D."/>
            <person name="Held B.W."/>
            <person name="Riley R."/>
            <person name="Nagy L.G."/>
            <person name="Koehler G."/>
            <person name="Ransdell A.S."/>
            <person name="Younus H."/>
            <person name="Chow J."/>
            <person name="Chiniquy J."/>
            <person name="Lipzen A."/>
            <person name="Tritt A."/>
            <person name="Sun H."/>
            <person name="Haridas S."/>
            <person name="LaButti K."/>
            <person name="Ohm R.A."/>
            <person name="Kues U."/>
            <person name="Blanchette R.A."/>
            <person name="Grigoriev I.V."/>
            <person name="Minto R.E."/>
            <person name="Hibbett D.S."/>
        </authorList>
    </citation>
    <scope>NUCLEOTIDE SEQUENCE [LARGE SCALE GENOMIC DNA]</scope>
    <source>
        <strain evidence="16 17">FP15055 ss-10</strain>
    </source>
</reference>
<evidence type="ECO:0000256" key="13">
    <source>
        <dbReference type="ARBA" id="ARBA00023157"/>
    </source>
</evidence>
<evidence type="ECO:0000313" key="16">
    <source>
        <dbReference type="EMBL" id="KIY68688.1"/>
    </source>
</evidence>
<evidence type="ECO:0000256" key="6">
    <source>
        <dbReference type="ARBA" id="ARBA00013482"/>
    </source>
</evidence>
<comment type="subunit">
    <text evidence="5">Mammalian complex I is composed of 45 different subunits. This is a component of the iron-sulfur (IP) fragment of the enzyme.</text>
</comment>
<dbReference type="OrthoDB" id="9992197at2759"/>
<evidence type="ECO:0000256" key="9">
    <source>
        <dbReference type="ARBA" id="ARBA00022792"/>
    </source>
</evidence>
<dbReference type="InterPro" id="IPR019342">
    <property type="entry name" value="NADH_UbQ_OxRdtase_FeS-su5"/>
</dbReference>
<organism evidence="16 17">
    <name type="scientific">Cylindrobasidium torrendii FP15055 ss-10</name>
    <dbReference type="NCBI Taxonomy" id="1314674"/>
    <lineage>
        <taxon>Eukaryota</taxon>
        <taxon>Fungi</taxon>
        <taxon>Dikarya</taxon>
        <taxon>Basidiomycota</taxon>
        <taxon>Agaricomycotina</taxon>
        <taxon>Agaricomycetes</taxon>
        <taxon>Agaricomycetidae</taxon>
        <taxon>Agaricales</taxon>
        <taxon>Marasmiineae</taxon>
        <taxon>Physalacriaceae</taxon>
        <taxon>Cylindrobasidium</taxon>
    </lineage>
</organism>
<evidence type="ECO:0000256" key="10">
    <source>
        <dbReference type="ARBA" id="ARBA00022982"/>
    </source>
</evidence>
<keyword evidence="11" id="KW-0496">Mitochondrion</keyword>
<accession>A0A0D7BDZ5</accession>
<dbReference type="GO" id="GO:0032981">
    <property type="term" value="P:mitochondrial respiratory chain complex I assembly"/>
    <property type="evidence" value="ECO:0007669"/>
    <property type="project" value="TreeGrafter"/>
</dbReference>
<comment type="function">
    <text evidence="1">Accessory subunit of the mitochondrial membrane respiratory chain NADH dehydrogenase (Complex I), that is believed not to be involved in catalysis. Complex I functions in the transfer of electrons from NADH to the respiratory chain. The immediate electron acceptor for the enzyme is believed to be ubiquinone.</text>
</comment>
<dbReference type="GO" id="GO:0005743">
    <property type="term" value="C:mitochondrial inner membrane"/>
    <property type="evidence" value="ECO:0007669"/>
    <property type="project" value="UniProtKB-SubCell"/>
</dbReference>
<name>A0A0D7BDZ5_9AGAR</name>
<evidence type="ECO:0000256" key="4">
    <source>
        <dbReference type="ARBA" id="ARBA00007372"/>
    </source>
</evidence>
<dbReference type="PANTHER" id="PTHR15224:SF1">
    <property type="entry name" value="NADH DEHYDROGENASE [UBIQUINONE] IRON-SULFUR PROTEIN 5"/>
    <property type="match status" value="1"/>
</dbReference>
<gene>
    <name evidence="16" type="ORF">CYLTODRAFT_453349</name>
</gene>
<proteinExistence type="inferred from homology"/>
<keyword evidence="9" id="KW-0999">Mitochondrion inner membrane</keyword>
<keyword evidence="10" id="KW-0249">Electron transport</keyword>
<keyword evidence="12" id="KW-0472">Membrane</keyword>
<keyword evidence="13" id="KW-1015">Disulfide bond</keyword>
<evidence type="ECO:0000256" key="14">
    <source>
        <dbReference type="ARBA" id="ARBA00031222"/>
    </source>
</evidence>
<protein>
    <recommendedName>
        <fullName evidence="6">NADH dehydrogenase [ubiquinone] iron-sulfur protein 5</fullName>
    </recommendedName>
    <alternativeName>
        <fullName evidence="14">Complex I-15 kDa</fullName>
    </alternativeName>
    <alternativeName>
        <fullName evidence="15">NADH-ubiquinone oxidoreductase 15 kDa subunit</fullName>
    </alternativeName>
</protein>
<dbReference type="EMBL" id="KN880498">
    <property type="protein sequence ID" value="KIY68688.1"/>
    <property type="molecule type" value="Genomic_DNA"/>
</dbReference>
<evidence type="ECO:0000256" key="15">
    <source>
        <dbReference type="ARBA" id="ARBA00032739"/>
    </source>
</evidence>
<evidence type="ECO:0000256" key="7">
    <source>
        <dbReference type="ARBA" id="ARBA00022448"/>
    </source>
</evidence>
<sequence>MAYFQEYSKCYAGSVVPQQCKLQADDYMECLHGKKAIARKQKITDEAHKQSQEVLQQRIQEEGPTISVGLIKSAAKSD</sequence>
<comment type="subcellular location">
    <subcellularLocation>
        <location evidence="3">Mitochondrion inner membrane</location>
        <topology evidence="3">Peripheral membrane protein</topology>
    </subcellularLocation>
    <subcellularLocation>
        <location evidence="2">Mitochondrion intermembrane space</location>
    </subcellularLocation>
</comment>
<evidence type="ECO:0000256" key="8">
    <source>
        <dbReference type="ARBA" id="ARBA00022660"/>
    </source>
</evidence>
<evidence type="ECO:0000256" key="12">
    <source>
        <dbReference type="ARBA" id="ARBA00023136"/>
    </source>
</evidence>
<keyword evidence="7" id="KW-0813">Transport</keyword>
<dbReference type="STRING" id="1314674.A0A0D7BDZ5"/>
<dbReference type="AlphaFoldDB" id="A0A0D7BDZ5"/>
<evidence type="ECO:0000256" key="2">
    <source>
        <dbReference type="ARBA" id="ARBA00004569"/>
    </source>
</evidence>
<evidence type="ECO:0000256" key="5">
    <source>
        <dbReference type="ARBA" id="ARBA00011261"/>
    </source>
</evidence>
<dbReference type="GO" id="GO:0005758">
    <property type="term" value="C:mitochondrial intermembrane space"/>
    <property type="evidence" value="ECO:0007669"/>
    <property type="project" value="UniProtKB-SubCell"/>
</dbReference>
<evidence type="ECO:0000256" key="1">
    <source>
        <dbReference type="ARBA" id="ARBA00003195"/>
    </source>
</evidence>
<dbReference type="Proteomes" id="UP000054007">
    <property type="component" value="Unassembled WGS sequence"/>
</dbReference>
<keyword evidence="17" id="KW-1185">Reference proteome</keyword>
<keyword evidence="8" id="KW-0679">Respiratory chain</keyword>
<dbReference type="PANTHER" id="PTHR15224">
    <property type="entry name" value="NADH DEHYDROGENASE [UBIQUINONE] IRON-SULFUR PROTEIN 5"/>
    <property type="match status" value="1"/>
</dbReference>
<evidence type="ECO:0000256" key="3">
    <source>
        <dbReference type="ARBA" id="ARBA00004637"/>
    </source>
</evidence>
<comment type="similarity">
    <text evidence="4">Belongs to the complex I NDUFS5 subunit family.</text>
</comment>